<evidence type="ECO:0000259" key="2">
    <source>
        <dbReference type="Pfam" id="PF16151"/>
    </source>
</evidence>
<dbReference type="InterPro" id="IPR045690">
    <property type="entry name" value="DUF6055"/>
</dbReference>
<feature type="chain" id="PRO_5020482877" description="DUF4859 domain-containing protein" evidence="1">
    <location>
        <begin position="25"/>
        <end position="610"/>
    </location>
</feature>
<evidence type="ECO:0000313" key="4">
    <source>
        <dbReference type="Proteomes" id="UP000289821"/>
    </source>
</evidence>
<name>A0A4Q0NX42_9FLAO</name>
<keyword evidence="1" id="KW-0732">Signal</keyword>
<sequence>MKKINGTLTLFVLVFSLWSCTVESFEEDENPQEPPVESDFEIYKPQEFGDMDYEDDSSTWSFDRSRESEHFIIFWDAKYNDVDPGSTTIPEQYRVNIDNLLEKAEVFYTLNVEQLKFADLNLENTKLNTYKMMIFLYYQDEWLATGAGYDDVIGALWISPGTTQPAGHTLAHEIGHCFQYQVFADLGNGHGFRYGFGGNGGNGFWEQTAQWQAFKAFPSQVFTAYDFSVYIENYNKHLHHENYRYASYFIHYYWTQLHGQDFIGRLWREAEQPEDPIQAYMRLTGIDTEALNDEIYDAASKMVTWDLDELRDLGEDYIGTQKFDYTTGEDGTHMVAKTYAPQTTGYNVIPLKVPEANTEIQVNFKGLANAAGFNTVDASIAGWRYGFVALKNGGERVYGTMQSSAEGEYSFTVPENCSKLWLVVTGAPTQYSAHAWDDDNSNDKEWPYSVKFTNTNILGYVDSSGEETPESKDFKYNLTFPADAEAYSGKTVAVDADQLATAFQLSTNEITANIGGAIKFYAINSNGNLISETTANGYGHWFSSAGDVVSWGDTAYLFSEFDEAGLKFSIGQFPSRLTTGDTYTIKQALIYEYESGKSVQATFTFEIQIE</sequence>
<evidence type="ECO:0000256" key="1">
    <source>
        <dbReference type="SAM" id="SignalP"/>
    </source>
</evidence>
<protein>
    <recommendedName>
        <fullName evidence="2">DUF4859 domain-containing protein</fullName>
    </recommendedName>
</protein>
<organism evidence="3 4">
    <name type="scientific">Leeuwenhoekiella aestuarii</name>
    <dbReference type="NCBI Taxonomy" id="2249426"/>
    <lineage>
        <taxon>Bacteria</taxon>
        <taxon>Pseudomonadati</taxon>
        <taxon>Bacteroidota</taxon>
        <taxon>Flavobacteriia</taxon>
        <taxon>Flavobacteriales</taxon>
        <taxon>Flavobacteriaceae</taxon>
        <taxon>Leeuwenhoekiella</taxon>
    </lineage>
</organism>
<dbReference type="OrthoDB" id="9802005at2"/>
<dbReference type="RefSeq" id="WP_128760382.1">
    <property type="nucleotide sequence ID" value="NZ_QOVI01000002.1"/>
</dbReference>
<comment type="caution">
    <text evidence="3">The sequence shown here is derived from an EMBL/GenBank/DDBJ whole genome shotgun (WGS) entry which is preliminary data.</text>
</comment>
<dbReference type="AlphaFoldDB" id="A0A4Q0NX42"/>
<proteinExistence type="predicted"/>
<dbReference type="InterPro" id="IPR032339">
    <property type="entry name" value="DUF4859"/>
</dbReference>
<accession>A0A4Q0NX42</accession>
<evidence type="ECO:0000313" key="3">
    <source>
        <dbReference type="EMBL" id="RXG16720.1"/>
    </source>
</evidence>
<feature type="signal peptide" evidence="1">
    <location>
        <begin position="1"/>
        <end position="24"/>
    </location>
</feature>
<dbReference type="EMBL" id="QOVI01000002">
    <property type="protein sequence ID" value="RXG16720.1"/>
    <property type="molecule type" value="Genomic_DNA"/>
</dbReference>
<dbReference type="Pfam" id="PF19527">
    <property type="entry name" value="DUF6055"/>
    <property type="match status" value="1"/>
</dbReference>
<dbReference type="Pfam" id="PF16151">
    <property type="entry name" value="DUF4859"/>
    <property type="match status" value="1"/>
</dbReference>
<dbReference type="Proteomes" id="UP000289821">
    <property type="component" value="Unassembled WGS sequence"/>
</dbReference>
<reference evidence="3 4" key="1">
    <citation type="submission" date="2018-07" db="EMBL/GenBank/DDBJ databases">
        <title>Leeuwenhoekiella genomics.</title>
        <authorList>
            <person name="Tahon G."/>
            <person name="Willems A."/>
        </authorList>
    </citation>
    <scope>NUCLEOTIDE SEQUENCE [LARGE SCALE GENOMIC DNA]</scope>
    <source>
        <strain evidence="3 4">R-50232</strain>
    </source>
</reference>
<keyword evidence="4" id="KW-1185">Reference proteome</keyword>
<feature type="domain" description="DUF4859" evidence="2">
    <location>
        <begin position="487"/>
        <end position="597"/>
    </location>
</feature>
<gene>
    <name evidence="3" type="ORF">DSM04_102301</name>
</gene>